<dbReference type="InterPro" id="IPR002524">
    <property type="entry name" value="Cation_efflux"/>
</dbReference>
<evidence type="ECO:0000313" key="13">
    <source>
        <dbReference type="EMBL" id="KAG5471797.1"/>
    </source>
</evidence>
<feature type="domain" description="Cation efflux protein cytoplasmic" evidence="12">
    <location>
        <begin position="357"/>
        <end position="427"/>
    </location>
</feature>
<dbReference type="InterPro" id="IPR036837">
    <property type="entry name" value="Cation_efflux_CTD_sf"/>
</dbReference>
<evidence type="ECO:0000259" key="11">
    <source>
        <dbReference type="Pfam" id="PF01545"/>
    </source>
</evidence>
<dbReference type="EMBL" id="JAFHLR010000031">
    <property type="protein sequence ID" value="KAG5471797.1"/>
    <property type="molecule type" value="Genomic_DNA"/>
</dbReference>
<keyword evidence="6 10" id="KW-1133">Transmembrane helix</keyword>
<dbReference type="SUPFAM" id="SSF161111">
    <property type="entry name" value="Cation efflux protein transmembrane domain-like"/>
    <property type="match status" value="1"/>
</dbReference>
<feature type="transmembrane region" description="Helical" evidence="10">
    <location>
        <begin position="323"/>
        <end position="344"/>
    </location>
</feature>
<dbReference type="Pfam" id="PF01545">
    <property type="entry name" value="Cation_efflux"/>
    <property type="match status" value="1"/>
</dbReference>
<reference evidence="13 14" key="1">
    <citation type="submission" date="2021-02" db="EMBL/GenBank/DDBJ databases">
        <title>Leishmania (Mundinia) orientalis Genome sequencing and assembly.</title>
        <authorList>
            <person name="Almutairi H."/>
            <person name="Gatherer D."/>
        </authorList>
    </citation>
    <scope>NUCLEOTIDE SEQUENCE [LARGE SCALE GENOMIC DNA]</scope>
    <source>
        <strain evidence="13">LSCM4</strain>
    </source>
</reference>
<proteinExistence type="inferred from homology"/>
<dbReference type="InterPro" id="IPR050681">
    <property type="entry name" value="CDF/SLC30A"/>
</dbReference>
<evidence type="ECO:0000256" key="4">
    <source>
        <dbReference type="ARBA" id="ARBA00022692"/>
    </source>
</evidence>
<dbReference type="GO" id="GO:0005886">
    <property type="term" value="C:plasma membrane"/>
    <property type="evidence" value="ECO:0007669"/>
    <property type="project" value="TreeGrafter"/>
</dbReference>
<comment type="subcellular location">
    <subcellularLocation>
        <location evidence="1">Membrane</location>
        <topology evidence="1">Multi-pass membrane protein</topology>
    </subcellularLocation>
</comment>
<feature type="region of interest" description="Disordered" evidence="9">
    <location>
        <begin position="212"/>
        <end position="234"/>
    </location>
</feature>
<feature type="transmembrane region" description="Helical" evidence="10">
    <location>
        <begin position="58"/>
        <end position="84"/>
    </location>
</feature>
<feature type="domain" description="Cation efflux protein transmembrane" evidence="11">
    <location>
        <begin position="62"/>
        <end position="352"/>
    </location>
</feature>
<evidence type="ECO:0000256" key="3">
    <source>
        <dbReference type="ARBA" id="ARBA00022448"/>
    </source>
</evidence>
<dbReference type="Proteomes" id="UP000674143">
    <property type="component" value="Chromosome 31"/>
</dbReference>
<dbReference type="AlphaFoldDB" id="A0A836GPZ6"/>
<feature type="transmembrane region" description="Helical" evidence="10">
    <location>
        <begin position="290"/>
        <end position="311"/>
    </location>
</feature>
<accession>A0A836GPZ6</accession>
<dbReference type="PANTHER" id="PTHR11562:SF17">
    <property type="entry name" value="RE54080P-RELATED"/>
    <property type="match status" value="1"/>
</dbReference>
<comment type="similarity">
    <text evidence="2">Belongs to the cation diffusion facilitator (CDF) transporter (TC 2.A.4) family. SLC30A subfamily.</text>
</comment>
<evidence type="ECO:0000259" key="12">
    <source>
        <dbReference type="Pfam" id="PF16916"/>
    </source>
</evidence>
<protein>
    <recommendedName>
        <fullName evidence="15">Zinc transporter-like protein</fullName>
    </recommendedName>
</protein>
<dbReference type="RefSeq" id="XP_067060914.1">
    <property type="nucleotide sequence ID" value="XM_067205362.1"/>
</dbReference>
<feature type="region of interest" description="Disordered" evidence="9">
    <location>
        <begin position="1"/>
        <end position="20"/>
    </location>
</feature>
<dbReference type="SMR" id="A0A836GPZ6"/>
<evidence type="ECO:0000256" key="6">
    <source>
        <dbReference type="ARBA" id="ARBA00022989"/>
    </source>
</evidence>
<evidence type="ECO:0000256" key="8">
    <source>
        <dbReference type="ARBA" id="ARBA00023136"/>
    </source>
</evidence>
<dbReference type="InterPro" id="IPR058533">
    <property type="entry name" value="Cation_efflux_TM"/>
</dbReference>
<keyword evidence="3" id="KW-0813">Transport</keyword>
<feature type="compositionally biased region" description="Basic and acidic residues" evidence="9">
    <location>
        <begin position="218"/>
        <end position="234"/>
    </location>
</feature>
<dbReference type="Pfam" id="PF16916">
    <property type="entry name" value="ZT_dimer"/>
    <property type="match status" value="1"/>
</dbReference>
<evidence type="ECO:0000256" key="9">
    <source>
        <dbReference type="SAM" id="MobiDB-lite"/>
    </source>
</evidence>
<keyword evidence="5" id="KW-0862">Zinc</keyword>
<gene>
    <name evidence="13" type="ORF">LSCM4_03351</name>
</gene>
<keyword evidence="14" id="KW-1185">Reference proteome</keyword>
<evidence type="ECO:0000313" key="14">
    <source>
        <dbReference type="Proteomes" id="UP000674143"/>
    </source>
</evidence>
<dbReference type="PANTHER" id="PTHR11562">
    <property type="entry name" value="CATION EFFLUX PROTEIN/ ZINC TRANSPORTER"/>
    <property type="match status" value="1"/>
</dbReference>
<dbReference type="KEGG" id="loi:92359296"/>
<evidence type="ECO:0000256" key="5">
    <source>
        <dbReference type="ARBA" id="ARBA00022906"/>
    </source>
</evidence>
<evidence type="ECO:0008006" key="15">
    <source>
        <dbReference type="Google" id="ProtNLM"/>
    </source>
</evidence>
<evidence type="ECO:0000256" key="2">
    <source>
        <dbReference type="ARBA" id="ARBA00008873"/>
    </source>
</evidence>
<name>A0A836GPZ6_9TRYP</name>
<dbReference type="NCBIfam" id="TIGR01297">
    <property type="entry name" value="CDF"/>
    <property type="match status" value="1"/>
</dbReference>
<evidence type="ECO:0000256" key="7">
    <source>
        <dbReference type="ARBA" id="ARBA00023065"/>
    </source>
</evidence>
<keyword evidence="5" id="KW-0864">Zinc transport</keyword>
<dbReference type="SUPFAM" id="SSF160240">
    <property type="entry name" value="Cation efflux protein cytoplasmic domain-like"/>
    <property type="match status" value="1"/>
</dbReference>
<dbReference type="InterPro" id="IPR027469">
    <property type="entry name" value="Cation_efflux_TMD_sf"/>
</dbReference>
<evidence type="ECO:0000256" key="1">
    <source>
        <dbReference type="ARBA" id="ARBA00004141"/>
    </source>
</evidence>
<keyword evidence="4 10" id="KW-0812">Transmembrane</keyword>
<sequence length="453" mass="48536">MSSEEAGETTGLTESTSGPAAANYHAASNAVHVTLVEERTIDQALSAVEARRHAEKKVLMGALIFCFVFMLVEFAGGVIAHSLALLTDAIHLLTDVGSYGLSILALVAAGRAACFRYNYGWHRAEVIGTLISVFSIWALVTWIVIEAGYRTYDTYMCSRVPAQISAGAAKVRNCEAVDSRLMVVVGVLGMAVNVVCASILYFGGSHGHSHFGGSHGHSHGEGEEHNHVHDHGYSHVHDHGVAHEHGENDELEHHHDYGHDHEGGTQSGGGIGNNMGFAVHAAILHAMGDCVQSIGVIFAGIFIYFCNYAYYGKHTYEHSLFNLADPFCSVVFAFITLNMTKSLLKDLLGILMESTPASVDYRALEAALRQIDGVVSVHDLHVWSLSADYVSLSVHLVADDSVGALHKAQQICKVRFGIGHTTIQVDPVAVGTASCASACASPTLQNEMRSLGM</sequence>
<keyword evidence="8 10" id="KW-0472">Membrane</keyword>
<evidence type="ECO:0000256" key="10">
    <source>
        <dbReference type="SAM" id="Phobius"/>
    </source>
</evidence>
<keyword evidence="7" id="KW-0406">Ion transport</keyword>
<comment type="caution">
    <text evidence="13">The sequence shown here is derived from an EMBL/GenBank/DDBJ whole genome shotgun (WGS) entry which is preliminary data.</text>
</comment>
<feature type="transmembrane region" description="Helical" evidence="10">
    <location>
        <begin position="181"/>
        <end position="202"/>
    </location>
</feature>
<dbReference type="InterPro" id="IPR027470">
    <property type="entry name" value="Cation_efflux_CTD"/>
</dbReference>
<feature type="transmembrane region" description="Helical" evidence="10">
    <location>
        <begin position="126"/>
        <end position="145"/>
    </location>
</feature>
<dbReference type="GO" id="GO:0005385">
    <property type="term" value="F:zinc ion transmembrane transporter activity"/>
    <property type="evidence" value="ECO:0007669"/>
    <property type="project" value="TreeGrafter"/>
</dbReference>
<dbReference type="GeneID" id="92359296"/>
<organism evidence="13 14">
    <name type="scientific">Leishmania orientalis</name>
    <dbReference type="NCBI Taxonomy" id="2249476"/>
    <lineage>
        <taxon>Eukaryota</taxon>
        <taxon>Discoba</taxon>
        <taxon>Euglenozoa</taxon>
        <taxon>Kinetoplastea</taxon>
        <taxon>Metakinetoplastina</taxon>
        <taxon>Trypanosomatida</taxon>
        <taxon>Trypanosomatidae</taxon>
        <taxon>Leishmaniinae</taxon>
        <taxon>Leishmania</taxon>
    </lineage>
</organism>
<dbReference type="Gene3D" id="1.20.1510.10">
    <property type="entry name" value="Cation efflux protein transmembrane domain"/>
    <property type="match status" value="1"/>
</dbReference>